<dbReference type="Pfam" id="PF10129">
    <property type="entry name" value="OpgC_C"/>
    <property type="match status" value="1"/>
</dbReference>
<name>A0A1I4EAT3_9RHOB</name>
<feature type="transmembrane region" description="Helical" evidence="1">
    <location>
        <begin position="303"/>
        <end position="322"/>
    </location>
</feature>
<feature type="transmembrane region" description="Helical" evidence="1">
    <location>
        <begin position="104"/>
        <end position="124"/>
    </location>
</feature>
<dbReference type="OrthoDB" id="9775975at2"/>
<protein>
    <recommendedName>
        <fullName evidence="4">OpgC protein</fullName>
    </recommendedName>
</protein>
<proteinExistence type="predicted"/>
<keyword evidence="1" id="KW-1133">Transmembrane helix</keyword>
<dbReference type="PANTHER" id="PTHR38592">
    <property type="entry name" value="BLL4819 PROTEIN"/>
    <property type="match status" value="1"/>
</dbReference>
<sequence>MGINRLNEDRAEEGAPLSTHDRPGRIPYIDGLRGYLIFSMTLSHLGIIGPNLFADLSHKTVSAFFTGEGFMTISGLMMGYILARPTQTDGTLVTLGNSLRRSFKIFRHYIVVFALCALAFWVFAPATDDLLASLFRGRNPLTPEAALLFVTGLYRPLMFDILFLYIVLIGIAPVLIGIALRYGSPALLGLSMTSWLAFQYGFVTKVVEKLGAVFAFDPAEMFGSFSIFSWQLPFVIGLLLGITLALQDQKTPQRLADLRKNAFPFAVTICLAFAFFGLLDAIGVISLGHVFFADYLRLDPLTLINFFAFALVLACLLAANADDPNRTVRGLHKGLAAFIDNRLFTTIGSNSLLTFSASVVLTYWVIGMREPLFELLGPFVGNTLAFSGVMGALYVIVILDRHLRRR</sequence>
<dbReference type="AlphaFoldDB" id="A0A1I4EAT3"/>
<dbReference type="STRING" id="1280847.SAMN04488036_10470"/>
<reference evidence="3" key="1">
    <citation type="submission" date="2016-10" db="EMBL/GenBank/DDBJ databases">
        <authorList>
            <person name="Varghese N."/>
            <person name="Submissions S."/>
        </authorList>
    </citation>
    <scope>NUCLEOTIDE SEQUENCE [LARGE SCALE GENOMIC DNA]</scope>
    <source>
        <strain evidence="3">DSM 28453</strain>
    </source>
</reference>
<keyword evidence="1" id="KW-0472">Membrane</keyword>
<feature type="transmembrane region" description="Helical" evidence="1">
    <location>
        <begin position="35"/>
        <end position="54"/>
    </location>
</feature>
<keyword evidence="1" id="KW-0812">Transmembrane</keyword>
<evidence type="ECO:0000256" key="1">
    <source>
        <dbReference type="SAM" id="Phobius"/>
    </source>
</evidence>
<dbReference type="EMBL" id="FOSZ01000004">
    <property type="protein sequence ID" value="SFL01486.1"/>
    <property type="molecule type" value="Genomic_DNA"/>
</dbReference>
<evidence type="ECO:0000313" key="3">
    <source>
        <dbReference type="Proteomes" id="UP000198851"/>
    </source>
</evidence>
<dbReference type="Proteomes" id="UP000198851">
    <property type="component" value="Unassembled WGS sequence"/>
</dbReference>
<feature type="transmembrane region" description="Helical" evidence="1">
    <location>
        <begin position="343"/>
        <end position="366"/>
    </location>
</feature>
<evidence type="ECO:0008006" key="4">
    <source>
        <dbReference type="Google" id="ProtNLM"/>
    </source>
</evidence>
<accession>A0A1I4EAT3</accession>
<feature type="transmembrane region" description="Helical" evidence="1">
    <location>
        <begin position="60"/>
        <end position="83"/>
    </location>
</feature>
<evidence type="ECO:0000313" key="2">
    <source>
        <dbReference type="EMBL" id="SFL01486.1"/>
    </source>
</evidence>
<dbReference type="InterPro" id="IPR014550">
    <property type="entry name" value="UCP028704_OpgC"/>
</dbReference>
<keyword evidence="3" id="KW-1185">Reference proteome</keyword>
<dbReference type="PANTHER" id="PTHR38592:SF3">
    <property type="entry name" value="BLL4819 PROTEIN"/>
    <property type="match status" value="1"/>
</dbReference>
<feature type="transmembrane region" description="Helical" evidence="1">
    <location>
        <begin position="227"/>
        <end position="246"/>
    </location>
</feature>
<feature type="transmembrane region" description="Helical" evidence="1">
    <location>
        <begin position="378"/>
        <end position="399"/>
    </location>
</feature>
<feature type="transmembrane region" description="Helical" evidence="1">
    <location>
        <begin position="187"/>
        <end position="207"/>
    </location>
</feature>
<gene>
    <name evidence="2" type="ORF">SAMN04488036_10470</name>
</gene>
<feature type="transmembrane region" description="Helical" evidence="1">
    <location>
        <begin position="266"/>
        <end position="291"/>
    </location>
</feature>
<feature type="transmembrane region" description="Helical" evidence="1">
    <location>
        <begin position="157"/>
        <end position="180"/>
    </location>
</feature>
<organism evidence="2 3">
    <name type="scientific">Shimia haliotis</name>
    <dbReference type="NCBI Taxonomy" id="1280847"/>
    <lineage>
        <taxon>Bacteria</taxon>
        <taxon>Pseudomonadati</taxon>
        <taxon>Pseudomonadota</taxon>
        <taxon>Alphaproteobacteria</taxon>
        <taxon>Rhodobacterales</taxon>
        <taxon>Roseobacteraceae</taxon>
    </lineage>
</organism>